<proteinExistence type="predicted"/>
<keyword evidence="2" id="KW-0812">Transmembrane</keyword>
<accession>A0A2N1PTD8</accession>
<feature type="region of interest" description="Disordered" evidence="1">
    <location>
        <begin position="387"/>
        <end position="408"/>
    </location>
</feature>
<evidence type="ECO:0000313" key="3">
    <source>
        <dbReference type="EMBL" id="PKK91532.1"/>
    </source>
</evidence>
<dbReference type="AlphaFoldDB" id="A0A2N1PTD8"/>
<keyword evidence="2" id="KW-0472">Membrane</keyword>
<comment type="caution">
    <text evidence="3">The sequence shown here is derived from an EMBL/GenBank/DDBJ whole genome shotgun (WGS) entry which is preliminary data.</text>
</comment>
<organism evidence="3 4">
    <name type="scientific">Candidatus Wallbacteria bacterium HGW-Wallbacteria-1</name>
    <dbReference type="NCBI Taxonomy" id="2013854"/>
    <lineage>
        <taxon>Bacteria</taxon>
        <taxon>Candidatus Walliibacteriota</taxon>
    </lineage>
</organism>
<protein>
    <submittedName>
        <fullName evidence="3">Uncharacterized protein</fullName>
    </submittedName>
</protein>
<dbReference type="EMBL" id="PGXC01000003">
    <property type="protein sequence ID" value="PKK91532.1"/>
    <property type="molecule type" value="Genomic_DNA"/>
</dbReference>
<feature type="transmembrane region" description="Helical" evidence="2">
    <location>
        <begin position="45"/>
        <end position="66"/>
    </location>
</feature>
<reference evidence="3 4" key="1">
    <citation type="journal article" date="2017" name="ISME J.">
        <title>Potential for microbial H2 and metal transformations associated with novel bacteria and archaea in deep terrestrial subsurface sediments.</title>
        <authorList>
            <person name="Hernsdorf A.W."/>
            <person name="Amano Y."/>
            <person name="Miyakawa K."/>
            <person name="Ise K."/>
            <person name="Suzuki Y."/>
            <person name="Anantharaman K."/>
            <person name="Probst A."/>
            <person name="Burstein D."/>
            <person name="Thomas B.C."/>
            <person name="Banfield J.F."/>
        </authorList>
    </citation>
    <scope>NUCLEOTIDE SEQUENCE [LARGE SCALE GENOMIC DNA]</scope>
    <source>
        <strain evidence="3">HGW-Wallbacteria-1</strain>
    </source>
</reference>
<name>A0A2N1PTD8_9BACT</name>
<dbReference type="Proteomes" id="UP000233256">
    <property type="component" value="Unassembled WGS sequence"/>
</dbReference>
<sequence>MKTKWRPYTIIALTMVFLLFFQTSANSIALTSTFLAAAGFLATNAGVIIPACAVVVVMAGAAIAVWDVVDRIFGKNTNTTTGTTVIQALANGALGLSRGIGGVTSLATAGRSQILSGTFDSASALSSLEGISRQAETVRSAMDSQIASTRAQMVYSDACNDGLANLQDLSEPRVSSISAVTAVVQRGVATAASSLYQAILEGRRKWVDSTSDLREAIGKLKRDTQQGVGVASHTIRKRIDAILEDMGKTGESIRDSLDRVRRRILGIGTSISESIQNLRQRIVYSREEIEAMKQQYAKISNVSRISGRSGDSAALNLQIPTETVDTGVARTAGSENLPDQEYYDLYTQYRDSYREYFRLARENPDSDETRAAYKRYRDLYRTVTGSEGSAGGAANTAIAPGIQSAMEQ</sequence>
<evidence type="ECO:0000256" key="1">
    <source>
        <dbReference type="SAM" id="MobiDB-lite"/>
    </source>
</evidence>
<gene>
    <name evidence="3" type="ORF">CVV64_07195</name>
</gene>
<evidence type="ECO:0000256" key="2">
    <source>
        <dbReference type="SAM" id="Phobius"/>
    </source>
</evidence>
<keyword evidence="2" id="KW-1133">Transmembrane helix</keyword>
<evidence type="ECO:0000313" key="4">
    <source>
        <dbReference type="Proteomes" id="UP000233256"/>
    </source>
</evidence>